<evidence type="ECO:0008006" key="12">
    <source>
        <dbReference type="Google" id="ProtNLM"/>
    </source>
</evidence>
<dbReference type="Pfam" id="PF06750">
    <property type="entry name" value="A24_N_bact"/>
    <property type="match status" value="1"/>
</dbReference>
<dbReference type="EMBL" id="MEYS01000001">
    <property type="protein sequence ID" value="OGD34556.1"/>
    <property type="molecule type" value="Genomic_DNA"/>
</dbReference>
<dbReference type="PANTHER" id="PTHR30487">
    <property type="entry name" value="TYPE 4 PREPILIN-LIKE PROTEINS LEADER PEPTIDE-PROCESSING ENZYME"/>
    <property type="match status" value="1"/>
</dbReference>
<evidence type="ECO:0000259" key="8">
    <source>
        <dbReference type="Pfam" id="PF01478"/>
    </source>
</evidence>
<keyword evidence="6 7" id="KW-0472">Membrane</keyword>
<name>A0A1F5BVB0_9BACT</name>
<evidence type="ECO:0000256" key="1">
    <source>
        <dbReference type="ARBA" id="ARBA00004651"/>
    </source>
</evidence>
<comment type="subcellular location">
    <subcellularLocation>
        <location evidence="1">Cell membrane</location>
        <topology evidence="1">Multi-pass membrane protein</topology>
    </subcellularLocation>
</comment>
<comment type="similarity">
    <text evidence="2">Belongs to the peptidase A24 family.</text>
</comment>
<proteinExistence type="inferred from homology"/>
<evidence type="ECO:0000313" key="10">
    <source>
        <dbReference type="EMBL" id="OGD34556.1"/>
    </source>
</evidence>
<reference evidence="10 11" key="1">
    <citation type="journal article" date="2016" name="Nat. Commun.">
        <title>Thousands of microbial genomes shed light on interconnected biogeochemical processes in an aquifer system.</title>
        <authorList>
            <person name="Anantharaman K."/>
            <person name="Brown C.T."/>
            <person name="Hug L.A."/>
            <person name="Sharon I."/>
            <person name="Castelle C.J."/>
            <person name="Probst A.J."/>
            <person name="Thomas B.C."/>
            <person name="Singh A."/>
            <person name="Wilkins M.J."/>
            <person name="Karaoz U."/>
            <person name="Brodie E.L."/>
            <person name="Williams K.H."/>
            <person name="Hubbard S.S."/>
            <person name="Banfield J.F."/>
        </authorList>
    </citation>
    <scope>NUCLEOTIDE SEQUENCE [LARGE SCALE GENOMIC DNA]</scope>
</reference>
<dbReference type="InterPro" id="IPR000045">
    <property type="entry name" value="Prepilin_IV_endopep_pep"/>
</dbReference>
<protein>
    <recommendedName>
        <fullName evidence="12">Prepilin peptidase</fullName>
    </recommendedName>
</protein>
<keyword evidence="3" id="KW-1003">Cell membrane</keyword>
<gene>
    <name evidence="10" type="ORF">A2988_03540</name>
</gene>
<dbReference type="GO" id="GO:0006465">
    <property type="term" value="P:signal peptide processing"/>
    <property type="evidence" value="ECO:0007669"/>
    <property type="project" value="TreeGrafter"/>
</dbReference>
<dbReference type="Pfam" id="PF01478">
    <property type="entry name" value="Peptidase_A24"/>
    <property type="match status" value="1"/>
</dbReference>
<dbReference type="PANTHER" id="PTHR30487:SF0">
    <property type="entry name" value="PREPILIN LEADER PEPTIDASE_N-METHYLTRANSFERASE-RELATED"/>
    <property type="match status" value="1"/>
</dbReference>
<evidence type="ECO:0000256" key="6">
    <source>
        <dbReference type="ARBA" id="ARBA00023136"/>
    </source>
</evidence>
<evidence type="ECO:0000259" key="9">
    <source>
        <dbReference type="Pfam" id="PF06750"/>
    </source>
</evidence>
<evidence type="ECO:0000256" key="4">
    <source>
        <dbReference type="ARBA" id="ARBA00022692"/>
    </source>
</evidence>
<dbReference type="Proteomes" id="UP000176650">
    <property type="component" value="Unassembled WGS sequence"/>
</dbReference>
<feature type="transmembrane region" description="Helical" evidence="7">
    <location>
        <begin position="71"/>
        <end position="91"/>
    </location>
</feature>
<dbReference type="STRING" id="1797298.A2988_03540"/>
<feature type="transmembrane region" description="Helical" evidence="7">
    <location>
        <begin position="227"/>
        <end position="249"/>
    </location>
</feature>
<feature type="transmembrane region" description="Helical" evidence="7">
    <location>
        <begin position="150"/>
        <end position="168"/>
    </location>
</feature>
<evidence type="ECO:0000313" key="11">
    <source>
        <dbReference type="Proteomes" id="UP000176650"/>
    </source>
</evidence>
<evidence type="ECO:0000256" key="3">
    <source>
        <dbReference type="ARBA" id="ARBA00022475"/>
    </source>
</evidence>
<dbReference type="GO" id="GO:0005886">
    <property type="term" value="C:plasma membrane"/>
    <property type="evidence" value="ECO:0007669"/>
    <property type="project" value="UniProtKB-SubCell"/>
</dbReference>
<accession>A0A1F5BVB0</accession>
<feature type="domain" description="Prepilin type IV endopeptidase peptidase" evidence="8">
    <location>
        <begin position="104"/>
        <end position="208"/>
    </location>
</feature>
<evidence type="ECO:0000256" key="2">
    <source>
        <dbReference type="ARBA" id="ARBA00005801"/>
    </source>
</evidence>
<feature type="transmembrane region" description="Helical" evidence="7">
    <location>
        <begin position="195"/>
        <end position="215"/>
    </location>
</feature>
<dbReference type="Gene3D" id="1.20.120.1220">
    <property type="match status" value="1"/>
</dbReference>
<sequence>MTVFFIFIFGLLIGSFLNAVVYRLEVGGSIVTQRSRCPRCLHVLSWCELIPVVSFAVQRRKCRACKQPISWQYPVVELAAGTLFSWLFFLFPDAHPAYFLYLFFTASGLLVIFIFDLKHYIIPNRVLYPLTAAALAYALFTNGFSREFGYHALAAFLASGFFLLLYLVSEGTWIGFGDVKFAVFMGFFLEPWLTLVALFIAYFVGALVSSVVLLLKRRGLQSEIPFGPFLVLGTLASFAYGSELINWYLHINILLL</sequence>
<dbReference type="InterPro" id="IPR010627">
    <property type="entry name" value="Prepilin_pept_A24_N"/>
</dbReference>
<keyword evidence="4 7" id="KW-0812">Transmembrane</keyword>
<evidence type="ECO:0000256" key="7">
    <source>
        <dbReference type="SAM" id="Phobius"/>
    </source>
</evidence>
<dbReference type="GO" id="GO:0004190">
    <property type="term" value="F:aspartic-type endopeptidase activity"/>
    <property type="evidence" value="ECO:0007669"/>
    <property type="project" value="InterPro"/>
</dbReference>
<feature type="domain" description="Prepilin peptidase A24 N-terminal" evidence="9">
    <location>
        <begin position="8"/>
        <end position="89"/>
    </location>
</feature>
<comment type="caution">
    <text evidence="10">The sequence shown here is derived from an EMBL/GenBank/DDBJ whole genome shotgun (WGS) entry which is preliminary data.</text>
</comment>
<feature type="transmembrane region" description="Helical" evidence="7">
    <location>
        <begin position="97"/>
        <end position="115"/>
    </location>
</feature>
<organism evidence="10 11">
    <name type="scientific">Candidatus Azambacteria bacterium RIFCSPLOWO2_01_FULL_46_25</name>
    <dbReference type="NCBI Taxonomy" id="1797298"/>
    <lineage>
        <taxon>Bacteria</taxon>
        <taxon>Candidatus Azamiibacteriota</taxon>
    </lineage>
</organism>
<dbReference type="InterPro" id="IPR050882">
    <property type="entry name" value="Prepilin_peptidase/N-MTase"/>
</dbReference>
<evidence type="ECO:0000256" key="5">
    <source>
        <dbReference type="ARBA" id="ARBA00022989"/>
    </source>
</evidence>
<keyword evidence="5 7" id="KW-1133">Transmembrane helix</keyword>
<dbReference type="AlphaFoldDB" id="A0A1F5BVB0"/>